<evidence type="ECO:0000313" key="3">
    <source>
        <dbReference type="Proteomes" id="UP001138757"/>
    </source>
</evidence>
<feature type="transmembrane region" description="Helical" evidence="1">
    <location>
        <begin position="187"/>
        <end position="208"/>
    </location>
</feature>
<comment type="caution">
    <text evidence="2">The sequence shown here is derived from an EMBL/GenBank/DDBJ whole genome shotgun (WGS) entry which is preliminary data.</text>
</comment>
<dbReference type="InterPro" id="IPR009339">
    <property type="entry name" value="DUF998"/>
</dbReference>
<accession>A0A9X1IR05</accession>
<reference evidence="2" key="1">
    <citation type="submission" date="2021-05" db="EMBL/GenBank/DDBJ databases">
        <title>Genome of Sphingobium sp. strain.</title>
        <authorList>
            <person name="Fan R."/>
        </authorList>
    </citation>
    <scope>NUCLEOTIDE SEQUENCE</scope>
    <source>
        <strain evidence="2">H33</strain>
    </source>
</reference>
<gene>
    <name evidence="2" type="ORF">KK488_09060</name>
</gene>
<keyword evidence="3" id="KW-1185">Reference proteome</keyword>
<feature type="transmembrane region" description="Helical" evidence="1">
    <location>
        <begin position="14"/>
        <end position="35"/>
    </location>
</feature>
<keyword evidence="1" id="KW-0472">Membrane</keyword>
<feature type="transmembrane region" description="Helical" evidence="1">
    <location>
        <begin position="121"/>
        <end position="142"/>
    </location>
</feature>
<proteinExistence type="predicted"/>
<evidence type="ECO:0000313" key="2">
    <source>
        <dbReference type="EMBL" id="MBT2187093.1"/>
    </source>
</evidence>
<dbReference type="Pfam" id="PF06197">
    <property type="entry name" value="DUF998"/>
    <property type="match status" value="1"/>
</dbReference>
<feature type="transmembrane region" description="Helical" evidence="1">
    <location>
        <begin position="55"/>
        <end position="77"/>
    </location>
</feature>
<organism evidence="2 3">
    <name type="scientific">Sphingobium nicotianae</name>
    <dbReference type="NCBI Taxonomy" id="2782607"/>
    <lineage>
        <taxon>Bacteria</taxon>
        <taxon>Pseudomonadati</taxon>
        <taxon>Pseudomonadota</taxon>
        <taxon>Alphaproteobacteria</taxon>
        <taxon>Sphingomonadales</taxon>
        <taxon>Sphingomonadaceae</taxon>
        <taxon>Sphingobium</taxon>
    </lineage>
</organism>
<feature type="transmembrane region" description="Helical" evidence="1">
    <location>
        <begin position="154"/>
        <end position="175"/>
    </location>
</feature>
<dbReference type="Proteomes" id="UP001138757">
    <property type="component" value="Unassembled WGS sequence"/>
</dbReference>
<sequence length="219" mass="23620">MVQSPTGTGSLRPVPMAAAGLFLYFALALLLMHAIRPDYTIVDHMISDYAVGRWGWIMTSAFVAMSLGCLALAIGLFHDGSKSWLGRIGAALLLVTFAGLVVTALFPTDLETAPSTRTGDIHAISFLVNVVSILVSTLCLAFSYRGDPRWRRRFGPALIFAALLVVAFVAQYLTLHRGAPYGITNRLFVLVLVAWLISNSLWLTAIPAPQGATDRGSKV</sequence>
<keyword evidence="1" id="KW-1133">Transmembrane helix</keyword>
<dbReference type="AlphaFoldDB" id="A0A9X1IR05"/>
<keyword evidence="1" id="KW-0812">Transmembrane</keyword>
<dbReference type="RefSeq" id="WP_214622843.1">
    <property type="nucleotide sequence ID" value="NZ_JAHGAW010000005.1"/>
</dbReference>
<protein>
    <submittedName>
        <fullName evidence="2">DUF998 domain-containing protein</fullName>
    </submittedName>
</protein>
<name>A0A9X1IR05_9SPHN</name>
<dbReference type="EMBL" id="JAHGAW010000005">
    <property type="protein sequence ID" value="MBT2187093.1"/>
    <property type="molecule type" value="Genomic_DNA"/>
</dbReference>
<feature type="transmembrane region" description="Helical" evidence="1">
    <location>
        <begin position="84"/>
        <end position="106"/>
    </location>
</feature>
<evidence type="ECO:0000256" key="1">
    <source>
        <dbReference type="SAM" id="Phobius"/>
    </source>
</evidence>